<reference evidence="3 4" key="1">
    <citation type="submission" date="2020-04" db="EMBL/GenBank/DDBJ databases">
        <authorList>
            <person name="Klaysubun C."/>
            <person name="Duangmal K."/>
            <person name="Lipun K."/>
        </authorList>
    </citation>
    <scope>NUCLEOTIDE SEQUENCE [LARGE SCALE GENOMIC DNA]</scope>
    <source>
        <strain evidence="3 4">JCM 11839</strain>
    </source>
</reference>
<gene>
    <name evidence="3" type="ORF">HF577_29195</name>
</gene>
<dbReference type="InterPro" id="IPR034660">
    <property type="entry name" value="DinB/YfiT-like"/>
</dbReference>
<protein>
    <submittedName>
        <fullName evidence="3">DinB family protein</fullName>
    </submittedName>
</protein>
<dbReference type="Proteomes" id="UP001296706">
    <property type="component" value="Unassembled WGS sequence"/>
</dbReference>
<dbReference type="Pfam" id="PF12867">
    <property type="entry name" value="DinB_2"/>
    <property type="match status" value="1"/>
</dbReference>
<evidence type="ECO:0000256" key="1">
    <source>
        <dbReference type="SAM" id="MobiDB-lite"/>
    </source>
</evidence>
<proteinExistence type="predicted"/>
<evidence type="ECO:0000313" key="4">
    <source>
        <dbReference type="Proteomes" id="UP001296706"/>
    </source>
</evidence>
<keyword evidence="4" id="KW-1185">Reference proteome</keyword>
<comment type="caution">
    <text evidence="3">The sequence shown here is derived from an EMBL/GenBank/DDBJ whole genome shotgun (WGS) entry which is preliminary data.</text>
</comment>
<dbReference type="EMBL" id="JAAXKY010000132">
    <property type="protein sequence ID" value="NMH81157.1"/>
    <property type="molecule type" value="Genomic_DNA"/>
</dbReference>
<organism evidence="3 4">
    <name type="scientific">Pseudonocardia xinjiangensis</name>
    <dbReference type="NCBI Taxonomy" id="75289"/>
    <lineage>
        <taxon>Bacteria</taxon>
        <taxon>Bacillati</taxon>
        <taxon>Actinomycetota</taxon>
        <taxon>Actinomycetes</taxon>
        <taxon>Pseudonocardiales</taxon>
        <taxon>Pseudonocardiaceae</taxon>
        <taxon>Pseudonocardia</taxon>
    </lineage>
</organism>
<feature type="region of interest" description="Disordered" evidence="1">
    <location>
        <begin position="42"/>
        <end position="61"/>
    </location>
</feature>
<name>A0ABX1RMF8_9PSEU</name>
<feature type="domain" description="DinB-like" evidence="2">
    <location>
        <begin position="12"/>
        <end position="180"/>
    </location>
</feature>
<evidence type="ECO:0000259" key="2">
    <source>
        <dbReference type="Pfam" id="PF12867"/>
    </source>
</evidence>
<dbReference type="RefSeq" id="WP_169399197.1">
    <property type="nucleotide sequence ID" value="NZ_BAAAJH010000014.1"/>
</dbReference>
<dbReference type="SUPFAM" id="SSF109854">
    <property type="entry name" value="DinB/YfiT-like putative metalloenzymes"/>
    <property type="match status" value="1"/>
</dbReference>
<sequence length="192" mass="20934">MGIDWTTQLVDQLEWHWQGLVRPKLDGLTDEEYFWEPAAGSQESSSSWSVRPRGTSGAPVQAGSGEFTIDFAFPPPEPPPFTTIAWRLGHIIVGVFGARAASHFGGPAVGYDDFAYAGTAEEALRQLDETHDAWVTGVRGLDADGLARAVGPAEGPFAEHPMAALVLHIHREAIHHGAEILLLRDLFRAKRM</sequence>
<dbReference type="InterPro" id="IPR024775">
    <property type="entry name" value="DinB-like"/>
</dbReference>
<accession>A0ABX1RMF8</accession>
<evidence type="ECO:0000313" key="3">
    <source>
        <dbReference type="EMBL" id="NMH81157.1"/>
    </source>
</evidence>